<feature type="compositionally biased region" description="Polar residues" evidence="1">
    <location>
        <begin position="1"/>
        <end position="15"/>
    </location>
</feature>
<reference evidence="2 3" key="1">
    <citation type="submission" date="2023-01" db="EMBL/GenBank/DDBJ databases">
        <title>Analysis of 21 Apiospora genomes using comparative genomics revels a genus with tremendous synthesis potential of carbohydrate active enzymes and secondary metabolites.</title>
        <authorList>
            <person name="Sorensen T."/>
        </authorList>
    </citation>
    <scope>NUCLEOTIDE SEQUENCE [LARGE SCALE GENOMIC DNA]</scope>
    <source>
        <strain evidence="2 3">CBS 83171</strain>
    </source>
</reference>
<name>A0ABR1UYD1_9PEZI</name>
<protein>
    <submittedName>
        <fullName evidence="2">FMN dependent dehydrogenase</fullName>
    </submittedName>
</protein>
<comment type="caution">
    <text evidence="2">The sequence shown here is derived from an EMBL/GenBank/DDBJ whole genome shotgun (WGS) entry which is preliminary data.</text>
</comment>
<evidence type="ECO:0000313" key="3">
    <source>
        <dbReference type="Proteomes" id="UP001446871"/>
    </source>
</evidence>
<keyword evidence="3" id="KW-1185">Reference proteome</keyword>
<organism evidence="2 3">
    <name type="scientific">Apiospora saccharicola</name>
    <dbReference type="NCBI Taxonomy" id="335842"/>
    <lineage>
        <taxon>Eukaryota</taxon>
        <taxon>Fungi</taxon>
        <taxon>Dikarya</taxon>
        <taxon>Ascomycota</taxon>
        <taxon>Pezizomycotina</taxon>
        <taxon>Sordariomycetes</taxon>
        <taxon>Xylariomycetidae</taxon>
        <taxon>Amphisphaeriales</taxon>
        <taxon>Apiosporaceae</taxon>
        <taxon>Apiospora</taxon>
    </lineage>
</organism>
<accession>A0ABR1UYD1</accession>
<feature type="region of interest" description="Disordered" evidence="1">
    <location>
        <begin position="1"/>
        <end position="70"/>
    </location>
</feature>
<gene>
    <name evidence="2" type="ORF">PG996_008591</name>
</gene>
<evidence type="ECO:0000313" key="2">
    <source>
        <dbReference type="EMBL" id="KAK8063939.1"/>
    </source>
</evidence>
<dbReference type="EMBL" id="JAQQWM010000005">
    <property type="protein sequence ID" value="KAK8063939.1"/>
    <property type="molecule type" value="Genomic_DNA"/>
</dbReference>
<dbReference type="Proteomes" id="UP001446871">
    <property type="component" value="Unassembled WGS sequence"/>
</dbReference>
<proteinExistence type="predicted"/>
<sequence>MSQFTPVSDQTTTTVAIPGSLPPPSTRQHPPRQGPDTYELGPMVEGGQPGRQDQNGPDGDGEEGVDRQGRRADVEVTCCLLLYGSRGLSESEQRTGALGIVAWMAVAVAVWARIPYPERKVAVVAATAKGNVPYIMSTAGSTIIEDVDKAGGGERRF</sequence>
<evidence type="ECO:0000256" key="1">
    <source>
        <dbReference type="SAM" id="MobiDB-lite"/>
    </source>
</evidence>